<organism evidence="4 5">
    <name type="scientific">Halocatena salina</name>
    <dbReference type="NCBI Taxonomy" id="2934340"/>
    <lineage>
        <taxon>Archaea</taxon>
        <taxon>Methanobacteriati</taxon>
        <taxon>Methanobacteriota</taxon>
        <taxon>Stenosarchaea group</taxon>
        <taxon>Halobacteria</taxon>
        <taxon>Halobacteriales</taxon>
        <taxon>Natronomonadaceae</taxon>
        <taxon>Halocatena</taxon>
    </lineage>
</organism>
<dbReference type="Gene3D" id="3.10.310.10">
    <property type="entry name" value="Diaminopimelate Epimerase, Chain A, domain 1"/>
    <property type="match status" value="2"/>
</dbReference>
<name>A0A8U0A674_9EURY</name>
<evidence type="ECO:0000256" key="2">
    <source>
        <dbReference type="ARBA" id="ARBA00023235"/>
    </source>
</evidence>
<dbReference type="Proteomes" id="UP000831768">
    <property type="component" value="Plasmid unnamed1"/>
</dbReference>
<dbReference type="PANTHER" id="PTHR43709">
    <property type="entry name" value="ACONITATE ISOMERASE-RELATED"/>
    <property type="match status" value="1"/>
</dbReference>
<accession>A0A8U0A674</accession>
<keyword evidence="4" id="KW-0614">Plasmid</keyword>
<geneLocation type="plasmid" evidence="4 5">
    <name>unnamed1</name>
</geneLocation>
<keyword evidence="5" id="KW-1185">Reference proteome</keyword>
<dbReference type="EMBL" id="CP096020">
    <property type="protein sequence ID" value="UPM44572.1"/>
    <property type="molecule type" value="Genomic_DNA"/>
</dbReference>
<keyword evidence="2" id="KW-0413">Isomerase</keyword>
<dbReference type="AlphaFoldDB" id="A0A8U0A674"/>
<gene>
    <name evidence="4" type="ORF">MW046_13750</name>
</gene>
<dbReference type="KEGG" id="haad:MW046_13750"/>
<reference evidence="4" key="1">
    <citation type="submission" date="2022-04" db="EMBL/GenBank/DDBJ databases">
        <title>Halocatena sp. nov., isolated from a salt lake.</title>
        <authorList>
            <person name="Cui H.-L."/>
        </authorList>
    </citation>
    <scope>NUCLEOTIDE SEQUENCE</scope>
    <source>
        <strain evidence="4">AD-1</strain>
        <plasmid evidence="4">unnamed1</plasmid>
    </source>
</reference>
<dbReference type="PANTHER" id="PTHR43709:SF2">
    <property type="entry name" value="DUF453 DOMAIN PROTEIN (AFU_ORTHOLOGUE AFUA_6G00360)"/>
    <property type="match status" value="1"/>
</dbReference>
<proteinExistence type="inferred from homology"/>
<evidence type="ECO:0000313" key="5">
    <source>
        <dbReference type="Proteomes" id="UP000831768"/>
    </source>
</evidence>
<comment type="similarity">
    <text evidence="1">Belongs to the PrpF family.</text>
</comment>
<feature type="region of interest" description="Disordered" evidence="3">
    <location>
        <begin position="152"/>
        <end position="176"/>
    </location>
</feature>
<dbReference type="SUPFAM" id="SSF54506">
    <property type="entry name" value="Diaminopimelate epimerase-like"/>
    <property type="match status" value="2"/>
</dbReference>
<evidence type="ECO:0000313" key="4">
    <source>
        <dbReference type="EMBL" id="UPM44572.1"/>
    </source>
</evidence>
<sequence>MLIRGGDLPLEHQDEAILSVFGSHEPRQVDGIGGATSTTSKLMIVSPSSRPTVDIEYTFGQVGVKEAMIDYGGNCGNMTTAIGPFAYDEGMLEIPEESTLTEDPYRLSLTLFNTNTETRLTQTFPVNGRRALTEGSFSIHGVPGTGARVDTTFHDPSRTKTGALYPLGGPTTTLETSTGSVEATVLDVTTPVVFVRAEALGLTGTERPDDIDNDSALLERIEEIRSVACSRLGIVTNAAQATHDSPGFPKLAFVTEPQSYETDTDCVKATEIDLTARIMSMQYLHPIYAVTGAGCTAAATRLPGTIPNQVATDTTEEVAIGHPQGIMTVTADVEAETVNAVTVSRTQRRLMEGNAFYTL</sequence>
<evidence type="ECO:0000256" key="1">
    <source>
        <dbReference type="ARBA" id="ARBA00007673"/>
    </source>
</evidence>
<evidence type="ECO:0000256" key="3">
    <source>
        <dbReference type="SAM" id="MobiDB-lite"/>
    </source>
</evidence>
<dbReference type="InterPro" id="IPR007400">
    <property type="entry name" value="PrpF-like"/>
</dbReference>
<dbReference type="GO" id="GO:0016853">
    <property type="term" value="F:isomerase activity"/>
    <property type="evidence" value="ECO:0007669"/>
    <property type="project" value="UniProtKB-KW"/>
</dbReference>
<protein>
    <submittedName>
        <fullName evidence="4">PrpF protein</fullName>
    </submittedName>
</protein>
<dbReference type="Pfam" id="PF04303">
    <property type="entry name" value="PrpF"/>
    <property type="match status" value="1"/>
</dbReference>